<name>A0ABV6FFQ0_9BURK</name>
<dbReference type="RefSeq" id="WP_379679123.1">
    <property type="nucleotide sequence ID" value="NZ_JBHLWP010000010.1"/>
</dbReference>
<evidence type="ECO:0000313" key="2">
    <source>
        <dbReference type="Proteomes" id="UP001589773"/>
    </source>
</evidence>
<reference evidence="1 2" key="1">
    <citation type="submission" date="2024-09" db="EMBL/GenBank/DDBJ databases">
        <authorList>
            <person name="Sun Q."/>
            <person name="Mori K."/>
        </authorList>
    </citation>
    <scope>NUCLEOTIDE SEQUENCE [LARGE SCALE GENOMIC DNA]</scope>
    <source>
        <strain evidence="1 2">CCM 7792</strain>
    </source>
</reference>
<gene>
    <name evidence="1" type="ORF">ACFFJK_10705</name>
</gene>
<sequence>MGILDKLLTRRRRMPRFETLTPEVRRRLILVCRELNEAEEELAARLDLPQPPRLLLVDEEEAVILTPGERAETARRDDPASPG</sequence>
<comment type="caution">
    <text evidence="1">The sequence shown here is derived from an EMBL/GenBank/DDBJ whole genome shotgun (WGS) entry which is preliminary data.</text>
</comment>
<accession>A0ABV6FFQ0</accession>
<dbReference type="Proteomes" id="UP001589773">
    <property type="component" value="Unassembled WGS sequence"/>
</dbReference>
<evidence type="ECO:0000313" key="1">
    <source>
        <dbReference type="EMBL" id="MFC0252360.1"/>
    </source>
</evidence>
<organism evidence="1 2">
    <name type="scientific">Massilia consociata</name>
    <dbReference type="NCBI Taxonomy" id="760117"/>
    <lineage>
        <taxon>Bacteria</taxon>
        <taxon>Pseudomonadati</taxon>
        <taxon>Pseudomonadota</taxon>
        <taxon>Betaproteobacteria</taxon>
        <taxon>Burkholderiales</taxon>
        <taxon>Oxalobacteraceae</taxon>
        <taxon>Telluria group</taxon>
        <taxon>Massilia</taxon>
    </lineage>
</organism>
<protein>
    <submittedName>
        <fullName evidence="1">Uncharacterized protein</fullName>
    </submittedName>
</protein>
<keyword evidence="2" id="KW-1185">Reference proteome</keyword>
<dbReference type="EMBL" id="JBHLWP010000010">
    <property type="protein sequence ID" value="MFC0252360.1"/>
    <property type="molecule type" value="Genomic_DNA"/>
</dbReference>
<proteinExistence type="predicted"/>